<dbReference type="Gene3D" id="1.10.10.10">
    <property type="entry name" value="Winged helix-like DNA-binding domain superfamily/Winged helix DNA-binding domain"/>
    <property type="match status" value="1"/>
</dbReference>
<protein>
    <submittedName>
        <fullName evidence="1">Rrf2 family transcriptional regulator</fullName>
    </submittedName>
</protein>
<name>A0ABR9RN19_9FIRM</name>
<evidence type="ECO:0000313" key="1">
    <source>
        <dbReference type="EMBL" id="MBE5064389.1"/>
    </source>
</evidence>
<organism evidence="1 2">
    <name type="scientific">Claveliimonas monacensis</name>
    <dbReference type="NCBI Taxonomy" id="2779351"/>
    <lineage>
        <taxon>Bacteria</taxon>
        <taxon>Bacillati</taxon>
        <taxon>Bacillota</taxon>
        <taxon>Clostridia</taxon>
        <taxon>Lachnospirales</taxon>
        <taxon>Lachnospiraceae</taxon>
        <taxon>Claveliimonas</taxon>
    </lineage>
</organism>
<dbReference type="InterPro" id="IPR000944">
    <property type="entry name" value="Tscrpt_reg_Rrf2"/>
</dbReference>
<proteinExistence type="predicted"/>
<dbReference type="PANTHER" id="PTHR33221:SF2">
    <property type="entry name" value="TRANSCRIPTIONAL REGULATOR"/>
    <property type="match status" value="1"/>
</dbReference>
<gene>
    <name evidence="1" type="ORF">INF30_14135</name>
</gene>
<reference evidence="1 2" key="1">
    <citation type="submission" date="2020-10" db="EMBL/GenBank/DDBJ databases">
        <title>ChiBAC.</title>
        <authorList>
            <person name="Zenner C."/>
            <person name="Hitch T.C.A."/>
            <person name="Clavel T."/>
        </authorList>
    </citation>
    <scope>NUCLEOTIDE SEQUENCE [LARGE SCALE GENOMIC DNA]</scope>
    <source>
        <strain evidence="1 2">DSM 108991</strain>
    </source>
</reference>
<dbReference type="InterPro" id="IPR036390">
    <property type="entry name" value="WH_DNA-bd_sf"/>
</dbReference>
<comment type="caution">
    <text evidence="1">The sequence shown here is derived from an EMBL/GenBank/DDBJ whole genome shotgun (WGS) entry which is preliminary data.</text>
</comment>
<accession>A0ABR9RN19</accession>
<dbReference type="InterPro" id="IPR036388">
    <property type="entry name" value="WH-like_DNA-bd_sf"/>
</dbReference>
<dbReference type="EMBL" id="JADCKL010000021">
    <property type="protein sequence ID" value="MBE5064389.1"/>
    <property type="molecule type" value="Genomic_DNA"/>
</dbReference>
<evidence type="ECO:0000313" key="2">
    <source>
        <dbReference type="Proteomes" id="UP000758652"/>
    </source>
</evidence>
<keyword evidence="2" id="KW-1185">Reference proteome</keyword>
<dbReference type="Pfam" id="PF02082">
    <property type="entry name" value="Rrf2"/>
    <property type="match status" value="1"/>
</dbReference>
<sequence>MQLNVTTDYAIRTVLYLGQCKKLASATEISNEMKIPRGYLEKVLSKLKKAKYISSDLGVRGGYRLNMTLEEITLGDVIRLMENTTKINRCLEEDMFCNRKAVDYCAVRRYYEKVQKKLENHFFTISLKEILELEGDRRCEG</sequence>
<dbReference type="SUPFAM" id="SSF46785">
    <property type="entry name" value="Winged helix' DNA-binding domain"/>
    <property type="match status" value="1"/>
</dbReference>
<dbReference type="Proteomes" id="UP000758652">
    <property type="component" value="Unassembled WGS sequence"/>
</dbReference>
<dbReference type="NCBIfam" id="TIGR00738">
    <property type="entry name" value="rrf2_super"/>
    <property type="match status" value="1"/>
</dbReference>
<dbReference type="PANTHER" id="PTHR33221">
    <property type="entry name" value="WINGED HELIX-TURN-HELIX TRANSCRIPTIONAL REGULATOR, RRF2 FAMILY"/>
    <property type="match status" value="1"/>
</dbReference>
<dbReference type="RefSeq" id="WP_226395683.1">
    <property type="nucleotide sequence ID" value="NZ_JADCKL010000021.1"/>
</dbReference>
<dbReference type="PROSITE" id="PS51197">
    <property type="entry name" value="HTH_RRF2_2"/>
    <property type="match status" value="1"/>
</dbReference>